<comment type="caution">
    <text evidence="5">The sequence shown here is derived from an EMBL/GenBank/DDBJ whole genome shotgun (WGS) entry which is preliminary data.</text>
</comment>
<dbReference type="PROSITE" id="PS51219">
    <property type="entry name" value="DPCK"/>
    <property type="match status" value="1"/>
</dbReference>
<dbReference type="RefSeq" id="WP_050045281.1">
    <property type="nucleotide sequence ID" value="NZ_JHEG04000001.1"/>
</dbReference>
<proteinExistence type="inferred from homology"/>
<reference evidence="5" key="2">
    <citation type="submission" date="2019-11" db="EMBL/GenBank/DDBJ databases">
        <title>Improved Assembly of Tolypothrix boutellei genome.</title>
        <authorList>
            <person name="Sarangi A.N."/>
            <person name="Mukherjee M."/>
            <person name="Ghosh S."/>
            <person name="Singh D."/>
            <person name="Das A."/>
            <person name="Kant S."/>
            <person name="Prusty A."/>
            <person name="Tripathy S."/>
        </authorList>
    </citation>
    <scope>NUCLEOTIDE SEQUENCE</scope>
    <source>
        <strain evidence="5">VB521301</strain>
    </source>
</reference>
<dbReference type="GO" id="GO:0015937">
    <property type="term" value="P:coenzyme A biosynthetic process"/>
    <property type="evidence" value="ECO:0007669"/>
    <property type="project" value="UniProtKB-UniRule"/>
</dbReference>
<gene>
    <name evidence="3" type="primary">coaE</name>
    <name evidence="5" type="ORF">DA73_0400022460</name>
</gene>
<accession>A0A8S9T923</accession>
<dbReference type="OrthoDB" id="9812943at2"/>
<evidence type="ECO:0000256" key="1">
    <source>
        <dbReference type="ARBA" id="ARBA00022741"/>
    </source>
</evidence>
<dbReference type="EC" id="2.7.1.24" evidence="3 4"/>
<comment type="pathway">
    <text evidence="3">Cofactor biosynthesis; coenzyme A biosynthesis; CoA from (R)-pantothenate: step 5/5.</text>
</comment>
<dbReference type="Proteomes" id="UP000029738">
    <property type="component" value="Unassembled WGS sequence"/>
</dbReference>
<comment type="function">
    <text evidence="3">Catalyzes the phosphorylation of the 3'-hydroxyl group of dephosphocoenzyme A to form coenzyme A.</text>
</comment>
<keyword evidence="1 3" id="KW-0547">Nucleotide-binding</keyword>
<keyword evidence="3 5" id="KW-0418">Kinase</keyword>
<dbReference type="Gene3D" id="3.40.50.300">
    <property type="entry name" value="P-loop containing nucleotide triphosphate hydrolases"/>
    <property type="match status" value="1"/>
</dbReference>
<keyword evidence="3" id="KW-0963">Cytoplasm</keyword>
<dbReference type="PANTHER" id="PTHR10695:SF46">
    <property type="entry name" value="BIFUNCTIONAL COENZYME A SYNTHASE-RELATED"/>
    <property type="match status" value="1"/>
</dbReference>
<keyword evidence="3 5" id="KW-0808">Transferase</keyword>
<reference evidence="5" key="1">
    <citation type="journal article" date="2015" name="Genome Announc.">
        <title>Draft Genome Sequence of Tolypothrix boutellei Strain VB521301.</title>
        <authorList>
            <person name="Chandrababunaidu M.M."/>
            <person name="Singh D."/>
            <person name="Sen D."/>
            <person name="Bhan S."/>
            <person name="Das S."/>
            <person name="Gupta A."/>
            <person name="Adhikary S.P."/>
            <person name="Tripathy S."/>
        </authorList>
    </citation>
    <scope>NUCLEOTIDE SEQUENCE</scope>
    <source>
        <strain evidence="5">VB521301</strain>
    </source>
</reference>
<comment type="subcellular location">
    <subcellularLocation>
        <location evidence="3">Cytoplasm</location>
    </subcellularLocation>
</comment>
<protein>
    <recommendedName>
        <fullName evidence="3 4">Dephospho-CoA kinase</fullName>
        <ecNumber evidence="3 4">2.7.1.24</ecNumber>
    </recommendedName>
    <alternativeName>
        <fullName evidence="3">Dephosphocoenzyme A kinase</fullName>
    </alternativeName>
</protein>
<evidence type="ECO:0000313" key="6">
    <source>
        <dbReference type="Proteomes" id="UP000029738"/>
    </source>
</evidence>
<dbReference type="InterPro" id="IPR001977">
    <property type="entry name" value="Depp_CoAkinase"/>
</dbReference>
<sequence length="208" mass="23451">MIKRIIGLTGGIATGKTTVANYLASVYKIPVLDADIYARDAVSIGSPILQAIAERYGEDILLADGSLNRQQLGEIIFNNREERNWVESSIHPYVRDRFLQEIAASPAQTLVLVVPLLFEARMTDLVTEIWVVSCSEEQQLERLMQRNNLTLEQAKARIQSQMPISEKVAKANVVLDNSSTLEMLIEQVDKACEYDARLYKQSPRKRTI</sequence>
<keyword evidence="2 3" id="KW-0067">ATP-binding</keyword>
<dbReference type="GO" id="GO:0005737">
    <property type="term" value="C:cytoplasm"/>
    <property type="evidence" value="ECO:0007669"/>
    <property type="project" value="UniProtKB-SubCell"/>
</dbReference>
<evidence type="ECO:0000313" key="5">
    <source>
        <dbReference type="EMBL" id="KAF3887943.1"/>
    </source>
</evidence>
<dbReference type="EMBL" id="JHEG04000001">
    <property type="protein sequence ID" value="KAF3887943.1"/>
    <property type="molecule type" value="Genomic_DNA"/>
</dbReference>
<dbReference type="CDD" id="cd02022">
    <property type="entry name" value="DPCK"/>
    <property type="match status" value="1"/>
</dbReference>
<dbReference type="Pfam" id="PF01121">
    <property type="entry name" value="CoaE"/>
    <property type="match status" value="1"/>
</dbReference>
<dbReference type="GO" id="GO:0004140">
    <property type="term" value="F:dephospho-CoA kinase activity"/>
    <property type="evidence" value="ECO:0007669"/>
    <property type="project" value="UniProtKB-UniRule"/>
</dbReference>
<keyword evidence="6" id="KW-1185">Reference proteome</keyword>
<dbReference type="GO" id="GO:0005524">
    <property type="term" value="F:ATP binding"/>
    <property type="evidence" value="ECO:0007669"/>
    <property type="project" value="UniProtKB-UniRule"/>
</dbReference>
<evidence type="ECO:0000256" key="3">
    <source>
        <dbReference type="HAMAP-Rule" id="MF_00376"/>
    </source>
</evidence>
<evidence type="ECO:0000256" key="2">
    <source>
        <dbReference type="ARBA" id="ARBA00022840"/>
    </source>
</evidence>
<comment type="catalytic activity">
    <reaction evidence="3">
        <text>3'-dephospho-CoA + ATP = ADP + CoA + H(+)</text>
        <dbReference type="Rhea" id="RHEA:18245"/>
        <dbReference type="ChEBI" id="CHEBI:15378"/>
        <dbReference type="ChEBI" id="CHEBI:30616"/>
        <dbReference type="ChEBI" id="CHEBI:57287"/>
        <dbReference type="ChEBI" id="CHEBI:57328"/>
        <dbReference type="ChEBI" id="CHEBI:456216"/>
        <dbReference type="EC" id="2.7.1.24"/>
    </reaction>
</comment>
<dbReference type="SUPFAM" id="SSF52540">
    <property type="entry name" value="P-loop containing nucleoside triphosphate hydrolases"/>
    <property type="match status" value="1"/>
</dbReference>
<feature type="binding site" evidence="3">
    <location>
        <begin position="13"/>
        <end position="18"/>
    </location>
    <ligand>
        <name>ATP</name>
        <dbReference type="ChEBI" id="CHEBI:30616"/>
    </ligand>
</feature>
<organism evidence="5 6">
    <name type="scientific">Tolypothrix bouteillei VB521301</name>
    <dbReference type="NCBI Taxonomy" id="1479485"/>
    <lineage>
        <taxon>Bacteria</taxon>
        <taxon>Bacillati</taxon>
        <taxon>Cyanobacteriota</taxon>
        <taxon>Cyanophyceae</taxon>
        <taxon>Nostocales</taxon>
        <taxon>Tolypothrichaceae</taxon>
        <taxon>Tolypothrix</taxon>
    </lineage>
</organism>
<dbReference type="PANTHER" id="PTHR10695">
    <property type="entry name" value="DEPHOSPHO-COA KINASE-RELATED"/>
    <property type="match status" value="1"/>
</dbReference>
<dbReference type="NCBIfam" id="TIGR00152">
    <property type="entry name" value="dephospho-CoA kinase"/>
    <property type="match status" value="1"/>
</dbReference>
<keyword evidence="3" id="KW-0173">Coenzyme A biosynthesis</keyword>
<dbReference type="AlphaFoldDB" id="A0A8S9T923"/>
<comment type="similarity">
    <text evidence="3">Belongs to the CoaE family.</text>
</comment>
<dbReference type="InterPro" id="IPR027417">
    <property type="entry name" value="P-loop_NTPase"/>
</dbReference>
<name>A0A8S9T923_9CYAN</name>
<dbReference type="HAMAP" id="MF_00376">
    <property type="entry name" value="Dephospho_CoA_kinase"/>
    <property type="match status" value="1"/>
</dbReference>
<evidence type="ECO:0000256" key="4">
    <source>
        <dbReference type="NCBIfam" id="TIGR00152"/>
    </source>
</evidence>